<dbReference type="Gene3D" id="1.10.10.10">
    <property type="entry name" value="Winged helix-like DNA-binding domain superfamily/Winged helix DNA-binding domain"/>
    <property type="match status" value="1"/>
</dbReference>
<keyword evidence="5 8" id="KW-0238">DNA-binding</keyword>
<keyword evidence="3" id="KW-0902">Two-component regulatory system</keyword>
<dbReference type="Proteomes" id="UP000037269">
    <property type="component" value="Unassembled WGS sequence"/>
</dbReference>
<evidence type="ECO:0000259" key="9">
    <source>
        <dbReference type="PROSITE" id="PS50110"/>
    </source>
</evidence>
<dbReference type="PATRIC" id="fig|47500.8.peg.3161"/>
<gene>
    <name evidence="11" type="ORF">AF333_23170</name>
    <name evidence="12" type="ORF">SAMN04487909_101103</name>
</gene>
<evidence type="ECO:0000313" key="11">
    <source>
        <dbReference type="EMBL" id="KON97898.1"/>
    </source>
</evidence>
<sequence length="236" mass="26795">MTKVLLLEDEESIRGFVRVILKRQGFEIVEAATGEEALRIAEQHSDFSLAVLDVMLPGISGFDVCRILREQNPRLGIIMLTAKSQEQDKVEGLGCGADDYIAKPFGTAELLARVNALLRRVNLDGESSASNTIALAPFLLSLDKRTLYKREEEVELTPKEFAIVKLLMEKANTAVSRDDIVNMVWGRHYIGDLKTVDIHIRRLRQKLEEDPSHPQYIETIWGFGYMWRREGKHEGD</sequence>
<evidence type="ECO:0000256" key="7">
    <source>
        <dbReference type="PROSITE-ProRule" id="PRU00169"/>
    </source>
</evidence>
<evidence type="ECO:0000313" key="13">
    <source>
        <dbReference type="Proteomes" id="UP000037269"/>
    </source>
</evidence>
<dbReference type="FunFam" id="3.40.50.2300:FF:000001">
    <property type="entry name" value="DNA-binding response regulator PhoB"/>
    <property type="match status" value="1"/>
</dbReference>
<dbReference type="PANTHER" id="PTHR48111:SF54">
    <property type="entry name" value="STAGE 0 SPORULATION PROTEIN A HOMOLOG"/>
    <property type="match status" value="1"/>
</dbReference>
<dbReference type="GO" id="GO:0000976">
    <property type="term" value="F:transcription cis-regulatory region binding"/>
    <property type="evidence" value="ECO:0007669"/>
    <property type="project" value="TreeGrafter"/>
</dbReference>
<dbReference type="SMART" id="SM00862">
    <property type="entry name" value="Trans_reg_C"/>
    <property type="match status" value="1"/>
</dbReference>
<dbReference type="Gene3D" id="3.40.50.2300">
    <property type="match status" value="1"/>
</dbReference>
<evidence type="ECO:0000313" key="12">
    <source>
        <dbReference type="EMBL" id="SDH97652.1"/>
    </source>
</evidence>
<evidence type="ECO:0000313" key="14">
    <source>
        <dbReference type="Proteomes" id="UP000182836"/>
    </source>
</evidence>
<dbReference type="InterPro" id="IPR039420">
    <property type="entry name" value="WalR-like"/>
</dbReference>
<keyword evidence="6" id="KW-0804">Transcription</keyword>
<feature type="modified residue" description="4-aspartylphosphate" evidence="7">
    <location>
        <position position="53"/>
    </location>
</feature>
<evidence type="ECO:0000256" key="8">
    <source>
        <dbReference type="PROSITE-ProRule" id="PRU01091"/>
    </source>
</evidence>
<evidence type="ECO:0000256" key="2">
    <source>
        <dbReference type="ARBA" id="ARBA00022553"/>
    </source>
</evidence>
<dbReference type="Gene3D" id="6.10.250.690">
    <property type="match status" value="1"/>
</dbReference>
<dbReference type="EMBL" id="LGUG01000004">
    <property type="protein sequence ID" value="KON97898.1"/>
    <property type="molecule type" value="Genomic_DNA"/>
</dbReference>
<dbReference type="OrthoDB" id="9790442at2"/>
<keyword evidence="4" id="KW-0805">Transcription regulation</keyword>
<evidence type="ECO:0000256" key="1">
    <source>
        <dbReference type="ARBA" id="ARBA00004496"/>
    </source>
</evidence>
<evidence type="ECO:0000256" key="3">
    <source>
        <dbReference type="ARBA" id="ARBA00023012"/>
    </source>
</evidence>
<dbReference type="STRING" id="47500.AF333_23170"/>
<dbReference type="CDD" id="cd17574">
    <property type="entry name" value="REC_OmpR"/>
    <property type="match status" value="1"/>
</dbReference>
<dbReference type="PROSITE" id="PS50110">
    <property type="entry name" value="RESPONSE_REGULATORY"/>
    <property type="match status" value="1"/>
</dbReference>
<dbReference type="GO" id="GO:0032993">
    <property type="term" value="C:protein-DNA complex"/>
    <property type="evidence" value="ECO:0007669"/>
    <property type="project" value="TreeGrafter"/>
</dbReference>
<dbReference type="InterPro" id="IPR036388">
    <property type="entry name" value="WH-like_DNA-bd_sf"/>
</dbReference>
<evidence type="ECO:0000256" key="5">
    <source>
        <dbReference type="ARBA" id="ARBA00023125"/>
    </source>
</evidence>
<dbReference type="EMBL" id="FNED01000001">
    <property type="protein sequence ID" value="SDH97652.1"/>
    <property type="molecule type" value="Genomic_DNA"/>
</dbReference>
<dbReference type="FunFam" id="1.10.10.10:FF:000018">
    <property type="entry name" value="DNA-binding response regulator ResD"/>
    <property type="match status" value="1"/>
</dbReference>
<dbReference type="InterPro" id="IPR001867">
    <property type="entry name" value="OmpR/PhoB-type_DNA-bd"/>
</dbReference>
<protein>
    <submittedName>
        <fullName evidence="11">Chemotaxis protein CheY</fullName>
    </submittedName>
    <submittedName>
        <fullName evidence="12">DNA-binding response regulator, OmpR family, contains REC and winged-helix (WHTH) domain</fullName>
    </submittedName>
</protein>
<dbReference type="InterPro" id="IPR001789">
    <property type="entry name" value="Sig_transdc_resp-reg_receiver"/>
</dbReference>
<dbReference type="PROSITE" id="PS51755">
    <property type="entry name" value="OMPR_PHOB"/>
    <property type="match status" value="1"/>
</dbReference>
<feature type="domain" description="Response regulatory" evidence="9">
    <location>
        <begin position="3"/>
        <end position="118"/>
    </location>
</feature>
<dbReference type="GO" id="GO:0006355">
    <property type="term" value="P:regulation of DNA-templated transcription"/>
    <property type="evidence" value="ECO:0007669"/>
    <property type="project" value="InterPro"/>
</dbReference>
<reference evidence="12 14" key="2">
    <citation type="submission" date="2016-10" db="EMBL/GenBank/DDBJ databases">
        <authorList>
            <person name="de Groot N.N."/>
        </authorList>
    </citation>
    <scope>NUCLEOTIDE SEQUENCE [LARGE SCALE GENOMIC DNA]</scope>
    <source>
        <strain evidence="12 14">DSM 2895</strain>
    </source>
</reference>
<dbReference type="SUPFAM" id="SSF52172">
    <property type="entry name" value="CheY-like"/>
    <property type="match status" value="1"/>
</dbReference>
<reference evidence="11 13" key="1">
    <citation type="submission" date="2015-07" db="EMBL/GenBank/DDBJ databases">
        <title>Fjat-14205 dsm 2895.</title>
        <authorList>
            <person name="Liu B."/>
            <person name="Wang J."/>
            <person name="Zhu Y."/>
            <person name="Liu G."/>
            <person name="Chen Q."/>
            <person name="Chen Z."/>
            <person name="Lan J."/>
            <person name="Che J."/>
            <person name="Ge C."/>
            <person name="Shi H."/>
            <person name="Pan Z."/>
            <person name="Liu X."/>
        </authorList>
    </citation>
    <scope>NUCLEOTIDE SEQUENCE [LARGE SCALE GENOMIC DNA]</scope>
    <source>
        <strain evidence="11 13">DSM 2895</strain>
    </source>
</reference>
<evidence type="ECO:0000256" key="4">
    <source>
        <dbReference type="ARBA" id="ARBA00023015"/>
    </source>
</evidence>
<dbReference type="SMART" id="SM00448">
    <property type="entry name" value="REC"/>
    <property type="match status" value="1"/>
</dbReference>
<dbReference type="Proteomes" id="UP000182836">
    <property type="component" value="Unassembled WGS sequence"/>
</dbReference>
<comment type="subcellular location">
    <subcellularLocation>
        <location evidence="1">Cytoplasm</location>
    </subcellularLocation>
</comment>
<dbReference type="GO" id="GO:0000156">
    <property type="term" value="F:phosphorelay response regulator activity"/>
    <property type="evidence" value="ECO:0007669"/>
    <property type="project" value="TreeGrafter"/>
</dbReference>
<dbReference type="Pfam" id="PF00486">
    <property type="entry name" value="Trans_reg_C"/>
    <property type="match status" value="1"/>
</dbReference>
<dbReference type="GeneID" id="42308029"/>
<dbReference type="PANTHER" id="PTHR48111">
    <property type="entry name" value="REGULATOR OF RPOS"/>
    <property type="match status" value="1"/>
</dbReference>
<name>A0A0D1XBL7_ANEMI</name>
<dbReference type="InterPro" id="IPR011006">
    <property type="entry name" value="CheY-like_superfamily"/>
</dbReference>
<dbReference type="CDD" id="cd00383">
    <property type="entry name" value="trans_reg_C"/>
    <property type="match status" value="1"/>
</dbReference>
<dbReference type="AlphaFoldDB" id="A0A0D1XBL7"/>
<feature type="DNA-binding region" description="OmpR/PhoB-type" evidence="8">
    <location>
        <begin position="130"/>
        <end position="229"/>
    </location>
</feature>
<organism evidence="11 13">
    <name type="scientific">Aneurinibacillus migulanus</name>
    <name type="common">Bacillus migulanus</name>
    <dbReference type="NCBI Taxonomy" id="47500"/>
    <lineage>
        <taxon>Bacteria</taxon>
        <taxon>Bacillati</taxon>
        <taxon>Bacillota</taxon>
        <taxon>Bacilli</taxon>
        <taxon>Bacillales</taxon>
        <taxon>Paenibacillaceae</taxon>
        <taxon>Aneurinibacillus group</taxon>
        <taxon>Aneurinibacillus</taxon>
    </lineage>
</organism>
<dbReference type="Pfam" id="PF00072">
    <property type="entry name" value="Response_reg"/>
    <property type="match status" value="1"/>
</dbReference>
<accession>A0A0D1XBL7</accession>
<dbReference type="GO" id="GO:0005829">
    <property type="term" value="C:cytosol"/>
    <property type="evidence" value="ECO:0007669"/>
    <property type="project" value="TreeGrafter"/>
</dbReference>
<keyword evidence="2 7" id="KW-0597">Phosphoprotein</keyword>
<evidence type="ECO:0000256" key="6">
    <source>
        <dbReference type="ARBA" id="ARBA00023163"/>
    </source>
</evidence>
<proteinExistence type="predicted"/>
<keyword evidence="13" id="KW-1185">Reference proteome</keyword>
<evidence type="ECO:0000259" key="10">
    <source>
        <dbReference type="PROSITE" id="PS51755"/>
    </source>
</evidence>
<feature type="domain" description="OmpR/PhoB-type" evidence="10">
    <location>
        <begin position="130"/>
        <end position="229"/>
    </location>
</feature>
<dbReference type="RefSeq" id="WP_043067830.1">
    <property type="nucleotide sequence ID" value="NZ_BJOA01000026.1"/>
</dbReference>